<comment type="catalytic activity">
    <reaction evidence="1">
        <text>ATP + protein L-histidine = ADP + protein N-phospho-L-histidine.</text>
        <dbReference type="EC" id="2.7.13.3"/>
    </reaction>
</comment>
<dbReference type="Pfam" id="PF13796">
    <property type="entry name" value="Sensor"/>
    <property type="match status" value="1"/>
</dbReference>
<dbReference type="AlphaFoldDB" id="A0A919J3B9"/>
<organism evidence="12 13">
    <name type="scientific">Paractinoplanes ferrugineus</name>
    <dbReference type="NCBI Taxonomy" id="113564"/>
    <lineage>
        <taxon>Bacteria</taxon>
        <taxon>Bacillati</taxon>
        <taxon>Actinomycetota</taxon>
        <taxon>Actinomycetes</taxon>
        <taxon>Micromonosporales</taxon>
        <taxon>Micromonosporaceae</taxon>
        <taxon>Paractinoplanes</taxon>
    </lineage>
</organism>
<dbReference type="Proteomes" id="UP000598174">
    <property type="component" value="Unassembled WGS sequence"/>
</dbReference>
<keyword evidence="8" id="KW-0902">Two-component regulatory system</keyword>
<accession>A0A919J3B9</accession>
<evidence type="ECO:0000256" key="7">
    <source>
        <dbReference type="ARBA" id="ARBA00022840"/>
    </source>
</evidence>
<evidence type="ECO:0000256" key="5">
    <source>
        <dbReference type="ARBA" id="ARBA00022741"/>
    </source>
</evidence>
<feature type="transmembrane region" description="Helical" evidence="9">
    <location>
        <begin position="54"/>
        <end position="74"/>
    </location>
</feature>
<dbReference type="GO" id="GO:0005524">
    <property type="term" value="F:ATP binding"/>
    <property type="evidence" value="ECO:0007669"/>
    <property type="project" value="UniProtKB-KW"/>
</dbReference>
<feature type="transmembrane region" description="Helical" evidence="9">
    <location>
        <begin position="119"/>
        <end position="143"/>
    </location>
</feature>
<keyword evidence="5" id="KW-0547">Nucleotide-binding</keyword>
<dbReference type="GO" id="GO:0046983">
    <property type="term" value="F:protein dimerization activity"/>
    <property type="evidence" value="ECO:0007669"/>
    <property type="project" value="InterPro"/>
</dbReference>
<evidence type="ECO:0000256" key="3">
    <source>
        <dbReference type="ARBA" id="ARBA00022553"/>
    </source>
</evidence>
<dbReference type="EC" id="2.7.13.3" evidence="2"/>
<evidence type="ECO:0000256" key="4">
    <source>
        <dbReference type="ARBA" id="ARBA00022679"/>
    </source>
</evidence>
<dbReference type="Gene3D" id="1.20.5.1930">
    <property type="match status" value="1"/>
</dbReference>
<gene>
    <name evidence="12" type="ORF">Afe05nite_47390</name>
</gene>
<dbReference type="GO" id="GO:0000155">
    <property type="term" value="F:phosphorelay sensor kinase activity"/>
    <property type="evidence" value="ECO:0007669"/>
    <property type="project" value="InterPro"/>
</dbReference>
<evidence type="ECO:0000256" key="1">
    <source>
        <dbReference type="ARBA" id="ARBA00000085"/>
    </source>
</evidence>
<keyword evidence="6 12" id="KW-0418">Kinase</keyword>
<dbReference type="RefSeq" id="WP_203819353.1">
    <property type="nucleotide sequence ID" value="NZ_BAAABP010000063.1"/>
</dbReference>
<evidence type="ECO:0000256" key="9">
    <source>
        <dbReference type="SAM" id="Phobius"/>
    </source>
</evidence>
<evidence type="ECO:0000313" key="13">
    <source>
        <dbReference type="Proteomes" id="UP000598174"/>
    </source>
</evidence>
<proteinExistence type="predicted"/>
<dbReference type="PANTHER" id="PTHR24421:SF10">
    <property type="entry name" value="NITRATE_NITRITE SENSOR PROTEIN NARQ"/>
    <property type="match status" value="1"/>
</dbReference>
<dbReference type="InterPro" id="IPR050482">
    <property type="entry name" value="Sensor_HK_TwoCompSys"/>
</dbReference>
<dbReference type="InterPro" id="IPR025828">
    <property type="entry name" value="Put_sensor_dom"/>
</dbReference>
<dbReference type="EMBL" id="BOMM01000044">
    <property type="protein sequence ID" value="GIE12899.1"/>
    <property type="molecule type" value="Genomic_DNA"/>
</dbReference>
<reference evidence="12" key="1">
    <citation type="submission" date="2021-01" db="EMBL/GenBank/DDBJ databases">
        <title>Whole genome shotgun sequence of Actinoplanes ferrugineus NBRC 15555.</title>
        <authorList>
            <person name="Komaki H."/>
            <person name="Tamura T."/>
        </authorList>
    </citation>
    <scope>NUCLEOTIDE SEQUENCE</scope>
    <source>
        <strain evidence="12">NBRC 15555</strain>
    </source>
</reference>
<keyword evidence="9" id="KW-1133">Transmembrane helix</keyword>
<evidence type="ECO:0000259" key="10">
    <source>
        <dbReference type="Pfam" id="PF07730"/>
    </source>
</evidence>
<keyword evidence="7" id="KW-0067">ATP-binding</keyword>
<feature type="domain" description="Putative sensor" evidence="11">
    <location>
        <begin position="29"/>
        <end position="195"/>
    </location>
</feature>
<keyword evidence="9" id="KW-0812">Transmembrane</keyword>
<protein>
    <recommendedName>
        <fullName evidence="2">histidine kinase</fullName>
        <ecNumber evidence="2">2.7.13.3</ecNumber>
    </recommendedName>
</protein>
<sequence length="412" mass="43746">MPVRNALEALTMRPTEFLRSAWPWRSLAYLAGGAMLGIATFLAVLGLLVAGLVLSVVVIGIAGYVATALSGVAVGRLERRRMRLVDQVALPDPHRPAPHAGVRAWVTLRLREQATWRELGYTMLSALMLCWMDAVVVAAAVYLPLMFLAGPIYIDDEPLSRTLPMALVGVPLAIVAAYPVTAWAGARAAMARAILAPRVHDADAKLVEVTQSRARLVDAFELERRRIERDLHDGAQQRLVALTIQLGLARLELPAGSAASEQVSHAHELAKQALTEVRELIRGVHPKVLTDRGLAAAVNEVAAAAPLPVEVCVRLSGRLPSQVEVTAYFVVTEALTNVAKHSSAQRAVVSAEVVAGRIVLEVRDDGRGGADPSRGSGLIGLADRVAAVDGAVALSSPPGGPTLLRVEIPVPP</sequence>
<keyword evidence="4" id="KW-0808">Transferase</keyword>
<dbReference type="InterPro" id="IPR011712">
    <property type="entry name" value="Sig_transdc_His_kin_sub3_dim/P"/>
</dbReference>
<keyword evidence="13" id="KW-1185">Reference proteome</keyword>
<dbReference type="Pfam" id="PF07730">
    <property type="entry name" value="HisKA_3"/>
    <property type="match status" value="1"/>
</dbReference>
<feature type="transmembrane region" description="Helical" evidence="9">
    <location>
        <begin position="27"/>
        <end position="48"/>
    </location>
</feature>
<evidence type="ECO:0000259" key="11">
    <source>
        <dbReference type="Pfam" id="PF13796"/>
    </source>
</evidence>
<keyword evidence="3" id="KW-0597">Phosphoprotein</keyword>
<dbReference type="SUPFAM" id="SSF55874">
    <property type="entry name" value="ATPase domain of HSP90 chaperone/DNA topoisomerase II/histidine kinase"/>
    <property type="match status" value="1"/>
</dbReference>
<dbReference type="GO" id="GO:0016020">
    <property type="term" value="C:membrane"/>
    <property type="evidence" value="ECO:0007669"/>
    <property type="project" value="InterPro"/>
</dbReference>
<evidence type="ECO:0000256" key="6">
    <source>
        <dbReference type="ARBA" id="ARBA00022777"/>
    </source>
</evidence>
<dbReference type="InterPro" id="IPR036890">
    <property type="entry name" value="HATPase_C_sf"/>
</dbReference>
<evidence type="ECO:0000256" key="2">
    <source>
        <dbReference type="ARBA" id="ARBA00012438"/>
    </source>
</evidence>
<dbReference type="CDD" id="cd16917">
    <property type="entry name" value="HATPase_UhpB-NarQ-NarX-like"/>
    <property type="match status" value="1"/>
</dbReference>
<feature type="domain" description="Signal transduction histidine kinase subgroup 3 dimerisation and phosphoacceptor" evidence="10">
    <location>
        <begin position="223"/>
        <end position="289"/>
    </location>
</feature>
<evidence type="ECO:0000313" key="12">
    <source>
        <dbReference type="EMBL" id="GIE12899.1"/>
    </source>
</evidence>
<evidence type="ECO:0000256" key="8">
    <source>
        <dbReference type="ARBA" id="ARBA00023012"/>
    </source>
</evidence>
<comment type="caution">
    <text evidence="12">The sequence shown here is derived from an EMBL/GenBank/DDBJ whole genome shotgun (WGS) entry which is preliminary data.</text>
</comment>
<dbReference type="Gene3D" id="3.30.565.10">
    <property type="entry name" value="Histidine kinase-like ATPase, C-terminal domain"/>
    <property type="match status" value="1"/>
</dbReference>
<dbReference type="PANTHER" id="PTHR24421">
    <property type="entry name" value="NITRATE/NITRITE SENSOR PROTEIN NARX-RELATED"/>
    <property type="match status" value="1"/>
</dbReference>
<name>A0A919J3B9_9ACTN</name>
<keyword evidence="9" id="KW-0472">Membrane</keyword>
<feature type="transmembrane region" description="Helical" evidence="9">
    <location>
        <begin position="163"/>
        <end position="186"/>
    </location>
</feature>